<sequence length="56" mass="6181">MPCGRCDLPPLIVGCNERTAYNNSPQVSLQAVYTGMTFRCQKVRPIPAAHKMEETG</sequence>
<evidence type="ECO:0000313" key="1">
    <source>
        <dbReference type="EMBL" id="DAD75329.1"/>
    </source>
</evidence>
<organism evidence="1">
    <name type="scientific">Podoviridae sp. ctDgT26</name>
    <dbReference type="NCBI Taxonomy" id="2826547"/>
    <lineage>
        <taxon>Viruses</taxon>
        <taxon>Duplodnaviria</taxon>
        <taxon>Heunggongvirae</taxon>
        <taxon>Uroviricota</taxon>
        <taxon>Caudoviricetes</taxon>
    </lineage>
</organism>
<protein>
    <submittedName>
        <fullName evidence="1">Uncharacterized protein</fullName>
    </submittedName>
</protein>
<name>A0A8S5LZ47_9CAUD</name>
<reference evidence="1" key="1">
    <citation type="journal article" date="2021" name="Proc. Natl. Acad. Sci. U.S.A.">
        <title>A Catalog of Tens of Thousands of Viruses from Human Metagenomes Reveals Hidden Associations with Chronic Diseases.</title>
        <authorList>
            <person name="Tisza M.J."/>
            <person name="Buck C.B."/>
        </authorList>
    </citation>
    <scope>NUCLEOTIDE SEQUENCE</scope>
    <source>
        <strain evidence="1">CtDgT26</strain>
    </source>
</reference>
<dbReference type="EMBL" id="BK014779">
    <property type="protein sequence ID" value="DAD75329.1"/>
    <property type="molecule type" value="Genomic_DNA"/>
</dbReference>
<accession>A0A8S5LZ47</accession>
<proteinExistence type="predicted"/>